<organism evidence="1 2">
    <name type="scientific">Caenorhabditis japonica</name>
    <dbReference type="NCBI Taxonomy" id="281687"/>
    <lineage>
        <taxon>Eukaryota</taxon>
        <taxon>Metazoa</taxon>
        <taxon>Ecdysozoa</taxon>
        <taxon>Nematoda</taxon>
        <taxon>Chromadorea</taxon>
        <taxon>Rhabditida</taxon>
        <taxon>Rhabditina</taxon>
        <taxon>Rhabditomorpha</taxon>
        <taxon>Rhabditoidea</taxon>
        <taxon>Rhabditidae</taxon>
        <taxon>Peloderinae</taxon>
        <taxon>Caenorhabditis</taxon>
    </lineage>
</organism>
<proteinExistence type="predicted"/>
<protein>
    <submittedName>
        <fullName evidence="1">Uncharacterized protein</fullName>
    </submittedName>
</protein>
<dbReference type="Proteomes" id="UP000005237">
    <property type="component" value="Unassembled WGS sequence"/>
</dbReference>
<accession>A0A8R1DYA4</accession>
<reference evidence="1" key="2">
    <citation type="submission" date="2022-06" db="UniProtKB">
        <authorList>
            <consortium name="EnsemblMetazoa"/>
        </authorList>
    </citation>
    <scope>IDENTIFICATION</scope>
    <source>
        <strain evidence="1">DF5081</strain>
    </source>
</reference>
<reference evidence="2" key="1">
    <citation type="submission" date="2010-08" db="EMBL/GenBank/DDBJ databases">
        <authorList>
            <consortium name="Caenorhabditis japonica Sequencing Consortium"/>
            <person name="Wilson R.K."/>
        </authorList>
    </citation>
    <scope>NUCLEOTIDE SEQUENCE [LARGE SCALE GENOMIC DNA]</scope>
    <source>
        <strain evidence="2">DF5081</strain>
    </source>
</reference>
<sequence>MTSDQKVVCHVTSVKDKILLRVQLQYPKTKTTHSIRPKDRRDHTSPVWNSNIRNSIRARGRTRNAAFSLNIISSYNIYVSHYGSVTTLEHGIVGSSAHKNQYKYHVFIVFLI</sequence>
<evidence type="ECO:0000313" key="1">
    <source>
        <dbReference type="EnsemblMetazoa" id="CJA15768.1"/>
    </source>
</evidence>
<dbReference type="EnsemblMetazoa" id="CJA15768.1">
    <property type="protein sequence ID" value="CJA15768.1"/>
    <property type="gene ID" value="WBGene00134972"/>
</dbReference>
<dbReference type="AlphaFoldDB" id="A0A8R1DYA4"/>
<keyword evidence="2" id="KW-1185">Reference proteome</keyword>
<name>A0A8R1DYA4_CAEJA</name>
<evidence type="ECO:0000313" key="2">
    <source>
        <dbReference type="Proteomes" id="UP000005237"/>
    </source>
</evidence>